<evidence type="ECO:0000313" key="12">
    <source>
        <dbReference type="RefSeq" id="XP_049310174.1"/>
    </source>
</evidence>
<feature type="region of interest" description="Disordered" evidence="6">
    <location>
        <begin position="53"/>
        <end position="141"/>
    </location>
</feature>
<evidence type="ECO:0000256" key="1">
    <source>
        <dbReference type="ARBA" id="ARBA00022670"/>
    </source>
</evidence>
<feature type="compositionally biased region" description="Low complexity" evidence="6">
    <location>
        <begin position="3481"/>
        <end position="3514"/>
    </location>
</feature>
<comment type="caution">
    <text evidence="5">Lacks conserved residue(s) required for the propagation of feature annotation.</text>
</comment>
<feature type="domain" description="EGF-like" evidence="9">
    <location>
        <begin position="2348"/>
        <end position="2384"/>
    </location>
</feature>
<dbReference type="Pfam" id="PF00059">
    <property type="entry name" value="Lectin_C"/>
    <property type="match status" value="2"/>
</dbReference>
<dbReference type="PROSITE" id="PS00022">
    <property type="entry name" value="EGF_1"/>
    <property type="match status" value="3"/>
</dbReference>
<feature type="compositionally biased region" description="Low complexity" evidence="6">
    <location>
        <begin position="2795"/>
        <end position="2807"/>
    </location>
</feature>
<feature type="compositionally biased region" description="Polar residues" evidence="6">
    <location>
        <begin position="2818"/>
        <end position="2832"/>
    </location>
</feature>
<feature type="region of interest" description="Disordered" evidence="6">
    <location>
        <begin position="2913"/>
        <end position="2937"/>
    </location>
</feature>
<feature type="compositionally biased region" description="Low complexity" evidence="6">
    <location>
        <begin position="3170"/>
        <end position="3187"/>
    </location>
</feature>
<accession>A0ABM3JLS7</accession>
<feature type="region of interest" description="Disordered" evidence="6">
    <location>
        <begin position="3170"/>
        <end position="3212"/>
    </location>
</feature>
<dbReference type="SMART" id="SM00181">
    <property type="entry name" value="EGF"/>
    <property type="match status" value="3"/>
</dbReference>
<feature type="region of interest" description="Disordered" evidence="6">
    <location>
        <begin position="321"/>
        <end position="400"/>
    </location>
</feature>
<dbReference type="RefSeq" id="XP_049310175.1">
    <property type="nucleotide sequence ID" value="XM_049454218.1"/>
</dbReference>
<feature type="region of interest" description="Disordered" evidence="6">
    <location>
        <begin position="2855"/>
        <end position="2874"/>
    </location>
</feature>
<feature type="region of interest" description="Disordered" evidence="6">
    <location>
        <begin position="3348"/>
        <end position="3530"/>
    </location>
</feature>
<evidence type="ECO:0000256" key="3">
    <source>
        <dbReference type="ARBA" id="ARBA00023157"/>
    </source>
</evidence>
<feature type="region of interest" description="Disordered" evidence="6">
    <location>
        <begin position="161"/>
        <end position="187"/>
    </location>
</feature>
<organism evidence="11 12">
    <name type="scientific">Bactrocera dorsalis</name>
    <name type="common">Oriental fruit fly</name>
    <name type="synonym">Dacus dorsalis</name>
    <dbReference type="NCBI Taxonomy" id="27457"/>
    <lineage>
        <taxon>Eukaryota</taxon>
        <taxon>Metazoa</taxon>
        <taxon>Ecdysozoa</taxon>
        <taxon>Arthropoda</taxon>
        <taxon>Hexapoda</taxon>
        <taxon>Insecta</taxon>
        <taxon>Pterygota</taxon>
        <taxon>Neoptera</taxon>
        <taxon>Endopterygota</taxon>
        <taxon>Diptera</taxon>
        <taxon>Brachycera</taxon>
        <taxon>Muscomorpha</taxon>
        <taxon>Tephritoidea</taxon>
        <taxon>Tephritidae</taxon>
        <taxon>Bactrocera</taxon>
        <taxon>Bactrocera</taxon>
    </lineage>
</organism>
<name>A0ABM3JLS7_BACDO</name>
<keyword evidence="7" id="KW-0732">Signal</keyword>
<dbReference type="Pfam" id="PF00431">
    <property type="entry name" value="CUB"/>
    <property type="match status" value="3"/>
</dbReference>
<keyword evidence="5" id="KW-0245">EGF-like domain</keyword>
<feature type="compositionally biased region" description="Low complexity" evidence="6">
    <location>
        <begin position="53"/>
        <end position="83"/>
    </location>
</feature>
<dbReference type="Gene3D" id="3.10.100.10">
    <property type="entry name" value="Mannose-Binding Protein A, subunit A"/>
    <property type="match status" value="2"/>
</dbReference>
<feature type="compositionally biased region" description="Acidic residues" evidence="6">
    <location>
        <begin position="3590"/>
        <end position="3599"/>
    </location>
</feature>
<protein>
    <submittedName>
        <fullName evidence="12 13">Uncharacterized protein LOC105229811 isoform X1</fullName>
    </submittedName>
</protein>
<dbReference type="PANTHER" id="PTHR24255">
    <property type="entry name" value="COMPLEMENT COMPONENT 1, S SUBCOMPONENT-RELATED"/>
    <property type="match status" value="1"/>
</dbReference>
<feature type="compositionally biased region" description="Polar residues" evidence="6">
    <location>
        <begin position="84"/>
        <end position="93"/>
    </location>
</feature>
<feature type="region of interest" description="Disordered" evidence="6">
    <location>
        <begin position="907"/>
        <end position="936"/>
    </location>
</feature>
<dbReference type="InterPro" id="IPR001304">
    <property type="entry name" value="C-type_lectin-like"/>
</dbReference>
<feature type="compositionally biased region" description="Low complexity" evidence="6">
    <location>
        <begin position="2857"/>
        <end position="2871"/>
    </location>
</feature>
<sequence length="3658" mass="403390">MTKLVICLLFFGLFAIQTVGHMNSDPAPGRSPGPPPAKRSLAATAALPPVVHNASATNDATTNTVTASAPASATPAATATQTNGHNDPNNQAGNGHYGAHSVDRNYGNNGNNNKDGSAVKRSNSSNGNTNTNTNNNNNNNEQQLVSRNTELTNTDEININLSKLPSSSDGSAPAAALASVSDSGLGRTDEHYTYDNLAHMASARVANSGELSRSTATGAAAAAEALIAQQTKANTISNTRSCHDGFSDFLNDVVDVEEEEQSETNGEDVFDERARVGGGHMGHHLFIDLRLEHHVFETSAVGINCGLMYQVRLLTYAKPSTPKAAGRATRADAAQTQPLGGSAFVEATTAENTSTKAKVNSQEDMRDRSNTANAGNDNDSGPGGGDGSGSGSGNGNGNELHYTGEFFVETLSTLSGRERGSFVDHHSAAASNKLPISWFSSLQRNGANLNGDDADAGDDDSRDFEAEKNDFDSATSASDEENFAFGHNYDAIGSGHGHFQQQQQQQQQQQMFATKWLQQSWDKTTNRRSQNNSSRNARKMCPENKWHGSAKSQQQQQQRGQRDSSGTGSNEYQAHGVPGAGSGSGANVRDEHNANGNEVHTESLGFWMLNELCEQDDTIEFRVFFRATFESDSAGDTRSRNSNNNSNMNNANGSSSSSNTNNNNNNNGNNIKVDAQHVVFKKTFKFQLRKDCQLLLREVTRGNLDYTALPLYSIDCTVHFPPYRLFETEHNQNNPTGSASAANGDIPPAGILVELQRLNVPCNSGGYIRFNERTRLCGKLEELNAADRSYHFDVRSHTTVHFHKSPMFSLSYKLVDYCYNITTSNQTGEYYIRPSMRDAVECYFRIHLPYGNRISLTLVTNNDSALLQPNDGIQLNAAGEQDMFNIYTTEGIQIDTKRINLTLLSSGSGSSKKSGAATSTMFRRAEPKASARTQAQEQSSYTLRAYNATREHVNKRSTSSLDGFLRIMESKIKEFSFAASGKSLQGTSDISNCDGVIVKIFESDSARWSYCINDTNRMQAFLLTSTGNTLNIHLFKATRINYNNNMFMSDPMPNIGQNTPITSLPTVYLSYVAQPIVELVSSCDFGWVAIQQFCINAIEVAMSWPDAEEHCVNLGGHLASIRNEQQQQVIHEILFRSPGYDDQNAYWVGGSDSSYEGDFRWSDGLLFQYTNWFPGWTEHSHYNKQPNDDGLSSQDCIELRRFFRTPPGIQANRSPLTSTFMWNDRDCSAKNFLICERPMSDDSLRRSWINDCNKTVSLTKEHPRASIWSPSFPRQYPDNANCFTTITAPTGYRVVIEFEELVIENEAGCTYDYLEITEPTHYDNFRTTKSSKNKNMLNINNSSKSNININKTFRKRSSYEKPSLSSSYTMPMSTSTSTYTSSNSNANAYSNTYTNYASTNAVNNINTNVNPNANANANFNTNTNNNNNYLYSNSYNNYNLAQTNYQKLLHIFSSLYRPHTNYLIQTPDYPHGNPNYPTNHHNRLRSDANAETNALPKRLCGDWSSKLKLLRHVSTGSYLGLHFVSDYSHHFGGFKAKTYMENRSYTFRAASECANERLKYYNGSCYLFISYPEVDWWTAQQVCRGMGAQLSSVSSSDEHRFITSNIRNQIDYSPQLIYWLGAELEKSGQFEWTDDTRMSFQGWLPGQGQFEELPTDAICLGLQWKMSPTPMLPSGLYWQSQKCSKIGGYVCKKPKDSFGTFSANNLTITGAEGRLVSPAYPSTYPTNLDYWVHIKTPERTRIILQFQKIDLEPQDECLYDYVSIQDYELVSHITLEPGSNPLPMAMLTSEEELTSTDNEVSIGDFETKYSQRPKRSIRRKKRWSYQTTTNTASNEYTKRAHTKKYESSKRTHNGSPHFSSELLTRAIQTSNSWLNTASGSVTKYQNPKHRRRKAKVARRKRNSILEDSEPLMIPLPVDNAQSFLPYVRWCGTHTSNMSKFDFVSSSNEAMLNFHSDYSVNGIGFAATWKAIDVSGCPLQTLTSREGTVFSPNYPHFLLNNLNCAYVIQAPAGRRVWLEFNEFDLKVDAILEVDIGSGLLRPFHTRELLSEGIFVSEREQLRIQFRTGQHPRGKGFQAVYRTVAPLERRERIISLQLNSSGYLYQLNYPHPMPENVDFTHHLVAPFGQNIMLELHGVEFSDNGGCPDGSLLEVFDNYADNNGTNWQLCKYLPPTTLPHTGPPKHPAERPNAAYDYLPPQDIFYSRSHSMLPPTKTSSRLQFRTVATAAPPVYITSYLNTLHIRQRTGQHSNALLNGTVSIQWDNTYKMKLTAGEKTVESCQPNPCQFNGKCVNNNGSNYCQCQGHYTGRFCGLNICELEPCVFGKCELTTNSFKCQCQPGYMGHTCELKQRPCAENPCEGRGACFERNGGYFCRCHAWWEGARCERRMLHIPYKPLSERMLQEPFWLGLITVFVVLAVIGLVWCAKRHFPEKIEKLLAEEADRNRPPGSIHGHHHHTSLREQLQFTTAIPQSTGNIAPGTQRSIFNRLGIRKPSLLSLSSPNPIPGGGGAAARTFSLDDLLRPPPRRSPSPRKKRNNSTPVKKNAAEKKQILQQLVSPATNVDKPKVSLGELINMTENRLRASANNVDSESDVKETTFSENSGSLTSTNVANVARTIADPKLEKKVTFARLLNKVSAEMSSGSDMDIGHMTNTRNSSALSLPTDLQFRASSVPPSPCTNDIRSPHSTSSNQGSDSLSSSDLALTDFGLRSMQTSGSEIGGTNHNTHLPLGIAASLGGPTRSRIGTIARPKVSSADSILAMFRNLASSSSNANANAITTASNTTTNTANITHSASVYVSPSTTPTASSPQDDAPGDDESSTSSMHTPVSFSSGPPDSPVFYRQTTIEVPVLDVLNAHKSSSTPSSSNSSSSTNLLHPPTILLEIPSNGINNKCLSPIREMPTPMPSPALTPIMPRPQRSNSPIFQEDPLSTCDYSDDEQKSIRSDCSDEQMSEKIVLDLHTGKTHVIIDSDVETTPTDTATTSMAGQNRGADLLNKLPLLRFSPPTPTASGLQATNTVPKAGVVALKPPAIVIDVEPPTPEEKTPRPRDLIIPTLTVEHPSPTRNRHPMIIFPGSPPPQRASIGETSFMFPNKQQQKRLLKQFEKPNSLEFPFVPPMITVTSNMSELESDAEPMSPATKTGNPGGLMPPNPVGMCYLSPFTMCSRADRTISESNLSSSGYSSMASPGPSRCGSSNPLCPGEMDEPGSGHSGGGLSLHVNLLNRRKNSALASCKENITNGKGAGAESGATGSSTDHLNRPRSDSETFSDEIILESNDEGIGTDHVDEKMDDCRLSSNRFKTLGAYMAEHVLIEVDEPQQAANTSTMSSTSASNQMAQLQLPSIVIQIDGNEKGLSPVSSRSESPLSERASMGRFSPHFYGRKDQLPFTDSDGLYDFPSSDGKGGSFTHQRRSSSKKRERKSSKCSATQSPTKQQLDIPSKESLTATTTPSSSTHTCSKHCLSHHHPCPASAVTTRKSPKRRLNSRPPVASSSSSSESLVSPKELALSRPLPRRLNSPNREKRPRKQESLSEEEVADALLRRISPSIVKEDTETVKPKCKINRLRAIGNQIRFLRRLKKSIKTRERLASPSDSCPEENTDDMDSPQATSPLLQPASPSKTRIALCRQKRLPSGTYGITAAALNSSNWKGMDRSLIGDDLNSD</sequence>
<dbReference type="SMART" id="SM00179">
    <property type="entry name" value="EGF_CA"/>
    <property type="match status" value="3"/>
</dbReference>
<dbReference type="RefSeq" id="XP_049310174.1">
    <property type="nucleotide sequence ID" value="XM_049454217.1"/>
</dbReference>
<dbReference type="PROSITE" id="PS01180">
    <property type="entry name" value="CUB"/>
    <property type="match status" value="3"/>
</dbReference>
<dbReference type="SUPFAM" id="SSF49854">
    <property type="entry name" value="Spermadhesin, CUB domain"/>
    <property type="match status" value="4"/>
</dbReference>
<feature type="compositionally biased region" description="Low complexity" evidence="6">
    <location>
        <begin position="1360"/>
        <end position="1384"/>
    </location>
</feature>
<evidence type="ECO:0000259" key="10">
    <source>
        <dbReference type="PROSITE" id="PS50041"/>
    </source>
</evidence>
<feature type="compositionally biased region" description="Low complexity" evidence="6">
    <location>
        <begin position="500"/>
        <end position="510"/>
    </location>
</feature>
<feature type="region of interest" description="Disordered" evidence="6">
    <location>
        <begin position="632"/>
        <end position="670"/>
    </location>
</feature>
<feature type="compositionally biased region" description="Low complexity" evidence="6">
    <location>
        <begin position="324"/>
        <end position="337"/>
    </location>
</feature>
<feature type="compositionally biased region" description="Low complexity" evidence="6">
    <location>
        <begin position="3351"/>
        <end position="3366"/>
    </location>
</feature>
<feature type="domain" description="C-type lectin" evidence="10">
    <location>
        <begin position="1090"/>
        <end position="1236"/>
    </location>
</feature>
<feature type="compositionally biased region" description="Low complexity" evidence="6">
    <location>
        <begin position="122"/>
        <end position="140"/>
    </location>
</feature>
<dbReference type="Gene3D" id="2.60.120.290">
    <property type="entry name" value="Spermadhesin, CUB domain"/>
    <property type="match status" value="4"/>
</dbReference>
<feature type="compositionally biased region" description="Low complexity" evidence="6">
    <location>
        <begin position="641"/>
        <end position="670"/>
    </location>
</feature>
<feature type="disulfide bond" evidence="4">
    <location>
        <begin position="1976"/>
        <end position="2003"/>
    </location>
</feature>
<feature type="compositionally biased region" description="Basic residues" evidence="6">
    <location>
        <begin position="3405"/>
        <end position="3419"/>
    </location>
</feature>
<evidence type="ECO:0000256" key="2">
    <source>
        <dbReference type="ARBA" id="ARBA00022801"/>
    </source>
</evidence>
<feature type="compositionally biased region" description="Low complexity" evidence="6">
    <location>
        <begin position="3241"/>
        <end position="3250"/>
    </location>
</feature>
<keyword evidence="1" id="KW-0645">Protease</keyword>
<keyword evidence="3 5" id="KW-1015">Disulfide bond</keyword>
<feature type="compositionally biased region" description="Polar residues" evidence="6">
    <location>
        <begin position="3601"/>
        <end position="3615"/>
    </location>
</feature>
<feature type="chain" id="PRO_5045024754" evidence="7">
    <location>
        <begin position="21"/>
        <end position="3658"/>
    </location>
</feature>
<dbReference type="CDD" id="cd00037">
    <property type="entry name" value="CLECT"/>
    <property type="match status" value="2"/>
</dbReference>
<dbReference type="PROSITE" id="PS01186">
    <property type="entry name" value="EGF_2"/>
    <property type="match status" value="1"/>
</dbReference>
<dbReference type="CDD" id="cd00041">
    <property type="entry name" value="CUB"/>
    <property type="match status" value="3"/>
</dbReference>
<dbReference type="SMART" id="SM00042">
    <property type="entry name" value="CUB"/>
    <property type="match status" value="3"/>
</dbReference>
<evidence type="ECO:0000259" key="9">
    <source>
        <dbReference type="PROSITE" id="PS50026"/>
    </source>
</evidence>
<feature type="disulfide bond" evidence="5">
    <location>
        <begin position="2336"/>
        <end position="2345"/>
    </location>
</feature>
<feature type="compositionally biased region" description="Low complexity" evidence="6">
    <location>
        <begin position="549"/>
        <end position="569"/>
    </location>
</feature>
<keyword evidence="11" id="KW-1185">Reference proteome</keyword>
<feature type="domain" description="EGF-like" evidence="9">
    <location>
        <begin position="2275"/>
        <end position="2311"/>
    </location>
</feature>
<dbReference type="InterPro" id="IPR035914">
    <property type="entry name" value="Sperma_CUB_dom_sf"/>
</dbReference>
<feature type="disulfide bond" evidence="5">
    <location>
        <begin position="2301"/>
        <end position="2310"/>
    </location>
</feature>
<feature type="compositionally biased region" description="Basic residues" evidence="6">
    <location>
        <begin position="3453"/>
        <end position="3463"/>
    </location>
</feature>
<evidence type="ECO:0000313" key="11">
    <source>
        <dbReference type="Proteomes" id="UP001652620"/>
    </source>
</evidence>
<dbReference type="Proteomes" id="UP001652620">
    <property type="component" value="Chromosome 4"/>
</dbReference>
<dbReference type="InterPro" id="IPR009030">
    <property type="entry name" value="Growth_fac_rcpt_cys_sf"/>
</dbReference>
<feature type="domain" description="CUB" evidence="8">
    <location>
        <begin position="1976"/>
        <end position="2082"/>
    </location>
</feature>
<feature type="compositionally biased region" description="Polar residues" evidence="6">
    <location>
        <begin position="349"/>
        <end position="360"/>
    </location>
</feature>
<dbReference type="InterPro" id="IPR016187">
    <property type="entry name" value="CTDL_fold"/>
</dbReference>
<dbReference type="PROSITE" id="PS50026">
    <property type="entry name" value="EGF_3"/>
    <property type="match status" value="3"/>
</dbReference>
<feature type="signal peptide" evidence="7">
    <location>
        <begin position="1"/>
        <end position="20"/>
    </location>
</feature>
<reference evidence="12 13" key="1">
    <citation type="submission" date="2025-05" db="UniProtKB">
        <authorList>
            <consortium name="RefSeq"/>
        </authorList>
    </citation>
    <scope>IDENTIFICATION</scope>
    <source>
        <tissue evidence="12 13">Adult</tissue>
    </source>
</reference>
<feature type="compositionally biased region" description="Gly residues" evidence="6">
    <location>
        <begin position="381"/>
        <end position="396"/>
    </location>
</feature>
<dbReference type="PROSITE" id="PS50041">
    <property type="entry name" value="C_TYPE_LECTIN_2"/>
    <property type="match status" value="2"/>
</dbReference>
<dbReference type="InterPro" id="IPR000742">
    <property type="entry name" value="EGF"/>
</dbReference>
<dbReference type="SUPFAM" id="SSF56436">
    <property type="entry name" value="C-type lectin-like"/>
    <property type="match status" value="2"/>
</dbReference>
<dbReference type="InterPro" id="IPR001881">
    <property type="entry name" value="EGF-like_Ca-bd_dom"/>
</dbReference>
<evidence type="ECO:0000313" key="13">
    <source>
        <dbReference type="RefSeq" id="XP_049310175.1"/>
    </source>
</evidence>
<dbReference type="SUPFAM" id="SSF57196">
    <property type="entry name" value="EGF/Laminin"/>
    <property type="match status" value="1"/>
</dbReference>
<dbReference type="CDD" id="cd00054">
    <property type="entry name" value="EGF_CA"/>
    <property type="match status" value="3"/>
</dbReference>
<gene>
    <name evidence="12 13" type="primary">LOC105229811</name>
</gene>
<feature type="region of interest" description="Disordered" evidence="6">
    <location>
        <begin position="2666"/>
        <end position="2697"/>
    </location>
</feature>
<dbReference type="GeneID" id="105229811"/>
<feature type="domain" description="CUB" evidence="8">
    <location>
        <begin position="1702"/>
        <end position="1812"/>
    </location>
</feature>
<feature type="compositionally biased region" description="Low complexity" evidence="6">
    <location>
        <begin position="3439"/>
        <end position="3452"/>
    </location>
</feature>
<feature type="compositionally biased region" description="Low complexity" evidence="6">
    <location>
        <begin position="164"/>
        <end position="183"/>
    </location>
</feature>
<feature type="region of interest" description="Disordered" evidence="6">
    <location>
        <begin position="2496"/>
        <end position="2547"/>
    </location>
</feature>
<dbReference type="Gene3D" id="2.10.25.10">
    <property type="entry name" value="Laminin"/>
    <property type="match status" value="3"/>
</dbReference>
<feature type="domain" description="C-type lectin" evidence="10">
    <location>
        <begin position="1561"/>
        <end position="1692"/>
    </location>
</feature>
<feature type="disulfide bond" evidence="5">
    <location>
        <begin position="2374"/>
        <end position="2383"/>
    </location>
</feature>
<evidence type="ECO:0000259" key="8">
    <source>
        <dbReference type="PROSITE" id="PS01180"/>
    </source>
</evidence>
<feature type="compositionally biased region" description="Polar residues" evidence="6">
    <location>
        <begin position="3423"/>
        <end position="3433"/>
    </location>
</feature>
<evidence type="ECO:0000256" key="4">
    <source>
        <dbReference type="PROSITE-ProRule" id="PRU00059"/>
    </source>
</evidence>
<feature type="compositionally biased region" description="Low complexity" evidence="6">
    <location>
        <begin position="907"/>
        <end position="920"/>
    </location>
</feature>
<dbReference type="InterPro" id="IPR000859">
    <property type="entry name" value="CUB_dom"/>
</dbReference>
<dbReference type="PANTHER" id="PTHR24255:SF31">
    <property type="entry name" value="CUBILIN-LIKE PROTEIN"/>
    <property type="match status" value="1"/>
</dbReference>
<dbReference type="SUPFAM" id="SSF57184">
    <property type="entry name" value="Growth factor receptor domain"/>
    <property type="match status" value="1"/>
</dbReference>
<feature type="region of interest" description="Disordered" evidence="6">
    <location>
        <begin position="1356"/>
        <end position="1384"/>
    </location>
</feature>
<evidence type="ECO:0000256" key="7">
    <source>
        <dbReference type="SAM" id="SignalP"/>
    </source>
</evidence>
<feature type="region of interest" description="Disordered" evidence="6">
    <location>
        <begin position="487"/>
        <end position="593"/>
    </location>
</feature>
<keyword evidence="2" id="KW-0378">Hydrolase</keyword>
<feature type="domain" description="EGF-like" evidence="9">
    <location>
        <begin position="2316"/>
        <end position="2346"/>
    </location>
</feature>
<dbReference type="InterPro" id="IPR016186">
    <property type="entry name" value="C-type_lectin-like/link_sf"/>
</dbReference>
<feature type="region of interest" description="Disordered" evidence="6">
    <location>
        <begin position="2795"/>
        <end position="2838"/>
    </location>
</feature>
<feature type="compositionally biased region" description="Low complexity" evidence="6">
    <location>
        <begin position="2685"/>
        <end position="2697"/>
    </location>
</feature>
<feature type="domain" description="CUB" evidence="8">
    <location>
        <begin position="1252"/>
        <end position="1371"/>
    </location>
</feature>
<evidence type="ECO:0000256" key="5">
    <source>
        <dbReference type="PROSITE-ProRule" id="PRU00076"/>
    </source>
</evidence>
<proteinExistence type="predicted"/>
<evidence type="ECO:0000256" key="6">
    <source>
        <dbReference type="SAM" id="MobiDB-lite"/>
    </source>
</evidence>
<feature type="region of interest" description="Disordered" evidence="6">
    <location>
        <begin position="3578"/>
        <end position="3615"/>
    </location>
</feature>
<feature type="region of interest" description="Disordered" evidence="6">
    <location>
        <begin position="3234"/>
        <end position="3264"/>
    </location>
</feature>
<dbReference type="SMART" id="SM00034">
    <property type="entry name" value="CLECT"/>
    <property type="match status" value="2"/>
</dbReference>